<comment type="caution">
    <text evidence="1">The sequence shown here is derived from an EMBL/GenBank/DDBJ whole genome shotgun (WGS) entry which is preliminary data.</text>
</comment>
<evidence type="ECO:0000313" key="2">
    <source>
        <dbReference type="Proteomes" id="UP000282423"/>
    </source>
</evidence>
<evidence type="ECO:0000313" key="1">
    <source>
        <dbReference type="EMBL" id="RKO68338.1"/>
    </source>
</evidence>
<name>A0A420VPS2_9SPHI</name>
<dbReference type="Proteomes" id="UP000282423">
    <property type="component" value="Unassembled WGS sequence"/>
</dbReference>
<accession>A0A420VPS2</accession>
<dbReference type="EMBL" id="RBWS01000035">
    <property type="protein sequence ID" value="RKO68338.1"/>
    <property type="molecule type" value="Genomic_DNA"/>
</dbReference>
<proteinExistence type="predicted"/>
<keyword evidence="2" id="KW-1185">Reference proteome</keyword>
<dbReference type="RefSeq" id="WP_121127416.1">
    <property type="nucleotide sequence ID" value="NZ_RBWS01000035.1"/>
</dbReference>
<protein>
    <submittedName>
        <fullName evidence="1">Uncharacterized protein</fullName>
    </submittedName>
</protein>
<gene>
    <name evidence="1" type="ORF">D7322_27760</name>
</gene>
<organism evidence="1 2">
    <name type="scientific">Sphingobacterium puteale</name>
    <dbReference type="NCBI Taxonomy" id="2420510"/>
    <lineage>
        <taxon>Bacteria</taxon>
        <taxon>Pseudomonadati</taxon>
        <taxon>Bacteroidota</taxon>
        <taxon>Sphingobacteriia</taxon>
        <taxon>Sphingobacteriales</taxon>
        <taxon>Sphingobacteriaceae</taxon>
        <taxon>Sphingobacterium</taxon>
    </lineage>
</organism>
<sequence>MKIIYLTYYLFVFIFMLLASRTLSQQVNTSGRDSSLLFPKSYGAFENYEFILNGGTIRHEDLVNYPGAVLGRALPYSTTAKNGYQGAVYFHTPWYPPSPSDQYADDPAYFINTIQVSPYTIRASKAKYYKQIRRSAQDTLIDGISYRGSIHVDTEEDFFADRIALPELIRRYTGLPIEHVTVHWHSGYLNQLNPGVTIHHNFLLYYIDPRGIQQIKVDRVRFAEGERYFVHLVDKGYPSSYFTEKGWRSPKHTYLMFKYPRAFDPAAPCYLADFDTIGTKIYHRAKEEPRPLGGEEVYLKKLSAIMGLPKGKLKGAMRLDSITVQFVVLGNGQITGLESLGPLQPEHIGLLKAIKQHSCVWPVVWEDRRVLLFRRKMVVYYHRNKAGNMKSLDRLEYR</sequence>
<dbReference type="AlphaFoldDB" id="A0A420VPS2"/>
<dbReference type="OrthoDB" id="701389at2"/>
<reference evidence="1 2" key="1">
    <citation type="submission" date="2018-10" db="EMBL/GenBank/DDBJ databases">
        <title>Sphingobacterium sp. M05W1-28.</title>
        <authorList>
            <person name="Cai H."/>
        </authorList>
    </citation>
    <scope>NUCLEOTIDE SEQUENCE [LARGE SCALE GENOMIC DNA]</scope>
    <source>
        <strain evidence="1 2">M05W1-28</strain>
    </source>
</reference>